<dbReference type="EMBL" id="LQYI01000040">
    <property type="protein sequence ID" value="KYC69919.1"/>
    <property type="molecule type" value="Genomic_DNA"/>
</dbReference>
<dbReference type="Pfam" id="PF00471">
    <property type="entry name" value="Ribosomal_L33"/>
    <property type="match status" value="1"/>
</dbReference>
<dbReference type="GO" id="GO:1990904">
    <property type="term" value="C:ribonucleoprotein complex"/>
    <property type="evidence" value="ECO:0007669"/>
    <property type="project" value="UniProtKB-KW"/>
</dbReference>
<name>A0A0C5CTY4_HEYCO</name>
<evidence type="ECO:0000256" key="1">
    <source>
        <dbReference type="ARBA" id="ARBA00007596"/>
    </source>
</evidence>
<reference evidence="13 14" key="3">
    <citation type="submission" date="2016-01" db="EMBL/GenBank/DDBJ databases">
        <title>Genome Sequences of Twelve Sporeforming Bacillus Species Isolated from Foods.</title>
        <authorList>
            <person name="Berendsen E.M."/>
            <person name="Wells-Bennik M.H."/>
            <person name="Krawcyk A.O."/>
            <person name="De Jong A."/>
            <person name="Holsappel S."/>
            <person name="Eijlander R.T."/>
            <person name="Kuipers O.P."/>
        </authorList>
    </citation>
    <scope>NUCLEOTIDE SEQUENCE [LARGE SCALE GENOMIC DNA]</scope>
    <source>
        <strain evidence="8 13">B4098</strain>
        <strain evidence="9 14">B4099</strain>
    </source>
</reference>
<evidence type="ECO:0000313" key="9">
    <source>
        <dbReference type="EMBL" id="KYC69919.1"/>
    </source>
</evidence>
<dbReference type="GO" id="GO:0005737">
    <property type="term" value="C:cytoplasm"/>
    <property type="evidence" value="ECO:0007669"/>
    <property type="project" value="UniProtKB-ARBA"/>
</dbReference>
<proteinExistence type="inferred from homology"/>
<evidence type="ECO:0000256" key="3">
    <source>
        <dbReference type="ARBA" id="ARBA00023274"/>
    </source>
</evidence>
<evidence type="ECO:0000313" key="14">
    <source>
        <dbReference type="Proteomes" id="UP000075304"/>
    </source>
</evidence>
<dbReference type="Proteomes" id="UP001223084">
    <property type="component" value="Unassembled WGS sequence"/>
</dbReference>
<evidence type="ECO:0000313" key="8">
    <source>
        <dbReference type="EMBL" id="KYC59855.1"/>
    </source>
</evidence>
<dbReference type="HAMAP" id="MF_00294">
    <property type="entry name" value="Ribosomal_bL33"/>
    <property type="match status" value="1"/>
</dbReference>
<dbReference type="Proteomes" id="UP000070376">
    <property type="component" value="Unassembled WGS sequence"/>
</dbReference>
<dbReference type="InterPro" id="IPR011332">
    <property type="entry name" value="Ribosomal_zn-bd"/>
</dbReference>
<evidence type="ECO:0000256" key="4">
    <source>
        <dbReference type="ARBA" id="ARBA00035176"/>
    </source>
</evidence>
<dbReference type="GeneID" id="93261272"/>
<sequence length="48" mass="5458">MQKKMVLACSVCGSRNYTTTTGNGKAERMELKKFCKHCNEHTIHRGTK</sequence>
<keyword evidence="3 5" id="KW-0687">Ribonucleoprotein</keyword>
<evidence type="ECO:0000313" key="6">
    <source>
        <dbReference type="EMBL" id="AJO24907.1"/>
    </source>
</evidence>
<reference evidence="10" key="6">
    <citation type="submission" date="2023-06" db="EMBL/GenBank/DDBJ databases">
        <title>Probiogenomic evaluation and L lactic producing Weizmannia coaggulans BKMTCR2-2 from tree bark.</title>
        <authorList>
            <person name="Mahittikon J."/>
            <person name="Tanasupawat S."/>
        </authorList>
    </citation>
    <scope>NUCLEOTIDE SEQUENCE</scope>
    <source>
        <strain evidence="10">BKMTCR2-2</strain>
    </source>
</reference>
<dbReference type="AlphaFoldDB" id="A0A0C5CTY4"/>
<protein>
    <recommendedName>
        <fullName evidence="4 5">Large ribosomal subunit protein bL33</fullName>
    </recommendedName>
</protein>
<dbReference type="Proteomes" id="UP000032024">
    <property type="component" value="Chromosome"/>
</dbReference>
<dbReference type="PATRIC" id="fig|1398.18.peg.4083"/>
<dbReference type="EMBL" id="JASUZX010000002">
    <property type="protein sequence ID" value="MDL5041462.1"/>
    <property type="molecule type" value="Genomic_DNA"/>
</dbReference>
<accession>A0A0C5CTY4</accession>
<evidence type="ECO:0000313" key="7">
    <source>
        <dbReference type="EMBL" id="KWZ86395.1"/>
    </source>
</evidence>
<dbReference type="Proteomes" id="UP000075304">
    <property type="component" value="Unassembled WGS sequence"/>
</dbReference>
<dbReference type="InterPro" id="IPR038584">
    <property type="entry name" value="Ribosomal_bL33_sf"/>
</dbReference>
<keyword evidence="2 5" id="KW-0689">Ribosomal protein</keyword>
<dbReference type="EMBL" id="LRPN01000002">
    <property type="protein sequence ID" value="KWZ86395.1"/>
    <property type="molecule type" value="Genomic_DNA"/>
</dbReference>
<dbReference type="Proteomes" id="UP000075288">
    <property type="component" value="Unassembled WGS sequence"/>
</dbReference>
<reference evidence="11" key="2">
    <citation type="submission" date="2015-01" db="EMBL/GenBank/DDBJ databases">
        <title>Comparative genome analysis of Bacillus coagulans HM-08, Clostridium butyricum HM-68, Bacillus subtilis HM-66 and Bacillus paralicheniformis BL-09.</title>
        <authorList>
            <person name="Zhang H."/>
        </authorList>
    </citation>
    <scope>NUCLEOTIDE SEQUENCE [LARGE SCALE GENOMIC DNA]</scope>
    <source>
        <strain evidence="11">HM-08</strain>
    </source>
</reference>
<evidence type="ECO:0000313" key="10">
    <source>
        <dbReference type="EMBL" id="MDL5041462.1"/>
    </source>
</evidence>
<keyword evidence="11" id="KW-1185">Reference proteome</keyword>
<dbReference type="EMBL" id="LQYG01000105">
    <property type="protein sequence ID" value="KYC59855.1"/>
    <property type="molecule type" value="Genomic_DNA"/>
</dbReference>
<dbReference type="SUPFAM" id="SSF57829">
    <property type="entry name" value="Zn-binding ribosomal proteins"/>
    <property type="match status" value="1"/>
</dbReference>
<dbReference type="Gene3D" id="2.20.28.120">
    <property type="entry name" value="Ribosomal protein L33"/>
    <property type="match status" value="1"/>
</dbReference>
<dbReference type="GO" id="GO:0005840">
    <property type="term" value="C:ribosome"/>
    <property type="evidence" value="ECO:0007669"/>
    <property type="project" value="UniProtKB-KW"/>
</dbReference>
<dbReference type="EMBL" id="CP010525">
    <property type="protein sequence ID" value="AJO24907.1"/>
    <property type="molecule type" value="Genomic_DNA"/>
</dbReference>
<evidence type="ECO:0000313" key="12">
    <source>
        <dbReference type="Proteomes" id="UP000070376"/>
    </source>
</evidence>
<dbReference type="NCBIfam" id="NF001764">
    <property type="entry name" value="PRK00504.1"/>
    <property type="match status" value="1"/>
</dbReference>
<dbReference type="NCBIfam" id="TIGR01023">
    <property type="entry name" value="rpmG_bact"/>
    <property type="match status" value="1"/>
</dbReference>
<dbReference type="GO" id="GO:0003735">
    <property type="term" value="F:structural constituent of ribosome"/>
    <property type="evidence" value="ECO:0007669"/>
    <property type="project" value="InterPro"/>
</dbReference>
<reference evidence="7" key="5">
    <citation type="submission" date="2016-01" db="EMBL/GenBank/DDBJ databases">
        <authorList>
            <person name="Oliw E.H."/>
        </authorList>
    </citation>
    <scope>NUCLEOTIDE SEQUENCE [LARGE SCALE GENOMIC DNA]</scope>
    <source>
        <strain evidence="7">GED7749B</strain>
    </source>
</reference>
<reference evidence="12" key="4">
    <citation type="submission" date="2016-01" db="EMBL/GenBank/DDBJ databases">
        <authorList>
            <person name="Mitreva M."/>
            <person name="Pepin K.H."/>
            <person name="Mihindukulasuriya K.A."/>
            <person name="Fulton R."/>
            <person name="Fronick C."/>
            <person name="O'Laughlin M."/>
            <person name="Miner T."/>
            <person name="Herter B."/>
            <person name="Rosa B.A."/>
            <person name="Cordes M."/>
            <person name="Tomlinson C."/>
            <person name="Wollam A."/>
            <person name="Palsikar V.B."/>
            <person name="Mardis E.R."/>
            <person name="Wilson R.K."/>
        </authorList>
    </citation>
    <scope>NUCLEOTIDE SEQUENCE [LARGE SCALE GENOMIC DNA]</scope>
    <source>
        <strain evidence="12">GED7749B</strain>
    </source>
</reference>
<dbReference type="InterPro" id="IPR001705">
    <property type="entry name" value="Ribosomal_bL33"/>
</dbReference>
<reference evidence="6" key="1">
    <citation type="submission" date="2015-01" db="EMBL/GenBank/DDBJ databases">
        <title>Comparative genome analysis of Bacillus coagulans HM-08, Clostridium butyricum HM-68, Bacillus subtilis HM-66 and Bacillus licheniformis BL-09.</title>
        <authorList>
            <person name="Zhang H."/>
        </authorList>
    </citation>
    <scope>NUCLEOTIDE SEQUENCE [LARGE SCALE GENOMIC DNA]</scope>
    <source>
        <strain evidence="6">HM-08</strain>
    </source>
</reference>
<evidence type="ECO:0000256" key="5">
    <source>
        <dbReference type="HAMAP-Rule" id="MF_00294"/>
    </source>
</evidence>
<evidence type="ECO:0000256" key="2">
    <source>
        <dbReference type="ARBA" id="ARBA00022980"/>
    </source>
</evidence>
<evidence type="ECO:0000313" key="13">
    <source>
        <dbReference type="Proteomes" id="UP000075288"/>
    </source>
</evidence>
<dbReference type="GO" id="GO:0006412">
    <property type="term" value="P:translation"/>
    <property type="evidence" value="ECO:0007669"/>
    <property type="project" value="UniProtKB-UniRule"/>
</dbReference>
<dbReference type="STRING" id="1398.AB434_1256"/>
<gene>
    <name evidence="5 10" type="primary">rpmG</name>
    <name evidence="8" type="ORF">B4098_1142</name>
    <name evidence="9" type="ORF">B4099_1276</name>
    <name evidence="7" type="ORF">HMPREF3213_00026</name>
    <name evidence="10" type="ORF">QN341_10315</name>
    <name evidence="6" type="ORF">SB48_HM08orf06485</name>
</gene>
<comment type="similarity">
    <text evidence="1 5">Belongs to the bacterial ribosomal protein bL33 family.</text>
</comment>
<evidence type="ECO:0000313" key="11">
    <source>
        <dbReference type="Proteomes" id="UP000032024"/>
    </source>
</evidence>
<dbReference type="RefSeq" id="WP_017551231.1">
    <property type="nucleotide sequence ID" value="NZ_CABJCT010000012.1"/>
</dbReference>
<organism evidence="7 12">
    <name type="scientific">Heyndrickxia coagulans</name>
    <name type="common">Weizmannia coagulans</name>
    <dbReference type="NCBI Taxonomy" id="1398"/>
    <lineage>
        <taxon>Bacteria</taxon>
        <taxon>Bacillati</taxon>
        <taxon>Bacillota</taxon>
        <taxon>Bacilli</taxon>
        <taxon>Bacillales</taxon>
        <taxon>Bacillaceae</taxon>
        <taxon>Heyndrickxia</taxon>
    </lineage>
</organism>